<name>A0AAW0L076_QUESU</name>
<keyword evidence="5" id="KW-1185">Reference proteome</keyword>
<dbReference type="AlphaFoldDB" id="A0AAW0L076"/>
<dbReference type="PROSITE" id="PS51375">
    <property type="entry name" value="PPR"/>
    <property type="match status" value="8"/>
</dbReference>
<accession>A0AAW0L076</accession>
<feature type="repeat" description="PPR" evidence="3">
    <location>
        <begin position="575"/>
        <end position="609"/>
    </location>
</feature>
<dbReference type="Pfam" id="PF12854">
    <property type="entry name" value="PPR_1"/>
    <property type="match status" value="1"/>
</dbReference>
<proteinExistence type="inferred from homology"/>
<protein>
    <submittedName>
        <fullName evidence="4">Pentatricopeptide repeat-containing protein</fullName>
    </submittedName>
</protein>
<feature type="repeat" description="PPR" evidence="3">
    <location>
        <begin position="191"/>
        <end position="225"/>
    </location>
</feature>
<dbReference type="Proteomes" id="UP000237347">
    <property type="component" value="Unassembled WGS sequence"/>
</dbReference>
<evidence type="ECO:0000313" key="5">
    <source>
        <dbReference type="Proteomes" id="UP000237347"/>
    </source>
</evidence>
<feature type="repeat" description="PPR" evidence="3">
    <location>
        <begin position="610"/>
        <end position="634"/>
    </location>
</feature>
<feature type="repeat" description="PPR" evidence="3">
    <location>
        <begin position="349"/>
        <end position="383"/>
    </location>
</feature>
<reference evidence="4 5" key="1">
    <citation type="journal article" date="2018" name="Sci. Data">
        <title>The draft genome sequence of cork oak.</title>
        <authorList>
            <person name="Ramos A.M."/>
            <person name="Usie A."/>
            <person name="Barbosa P."/>
            <person name="Barros P.M."/>
            <person name="Capote T."/>
            <person name="Chaves I."/>
            <person name="Simoes F."/>
            <person name="Abreu I."/>
            <person name="Carrasquinho I."/>
            <person name="Faro C."/>
            <person name="Guimaraes J.B."/>
            <person name="Mendonca D."/>
            <person name="Nobrega F."/>
            <person name="Rodrigues L."/>
            <person name="Saibo N.J.M."/>
            <person name="Varela M.C."/>
            <person name="Egas C."/>
            <person name="Matos J."/>
            <person name="Miguel C.M."/>
            <person name="Oliveira M.M."/>
            <person name="Ricardo C.P."/>
            <person name="Goncalves S."/>
        </authorList>
    </citation>
    <scope>NUCLEOTIDE SEQUENCE [LARGE SCALE GENOMIC DNA]</scope>
    <source>
        <strain evidence="5">cv. HL8</strain>
    </source>
</reference>
<feature type="repeat" description="PPR" evidence="3">
    <location>
        <begin position="384"/>
        <end position="418"/>
    </location>
</feature>
<comment type="similarity">
    <text evidence="1">Belongs to the PPR family. P subfamily.</text>
</comment>
<dbReference type="InterPro" id="IPR011990">
    <property type="entry name" value="TPR-like_helical_dom_sf"/>
</dbReference>
<dbReference type="EMBL" id="PKMF04000173">
    <property type="protein sequence ID" value="KAK7845208.1"/>
    <property type="molecule type" value="Genomic_DNA"/>
</dbReference>
<evidence type="ECO:0000256" key="1">
    <source>
        <dbReference type="ARBA" id="ARBA00007626"/>
    </source>
</evidence>
<feature type="repeat" description="PPR" evidence="3">
    <location>
        <begin position="419"/>
        <end position="449"/>
    </location>
</feature>
<dbReference type="Pfam" id="PF13041">
    <property type="entry name" value="PPR_2"/>
    <property type="match status" value="3"/>
</dbReference>
<dbReference type="Gene3D" id="1.25.40.10">
    <property type="entry name" value="Tetratricopeptide repeat domain"/>
    <property type="match status" value="4"/>
</dbReference>
<keyword evidence="2" id="KW-0677">Repeat</keyword>
<organism evidence="4 5">
    <name type="scientific">Quercus suber</name>
    <name type="common">Cork oak</name>
    <dbReference type="NCBI Taxonomy" id="58331"/>
    <lineage>
        <taxon>Eukaryota</taxon>
        <taxon>Viridiplantae</taxon>
        <taxon>Streptophyta</taxon>
        <taxon>Embryophyta</taxon>
        <taxon>Tracheophyta</taxon>
        <taxon>Spermatophyta</taxon>
        <taxon>Magnoliopsida</taxon>
        <taxon>eudicotyledons</taxon>
        <taxon>Gunneridae</taxon>
        <taxon>Pentapetalae</taxon>
        <taxon>rosids</taxon>
        <taxon>fabids</taxon>
        <taxon>Fagales</taxon>
        <taxon>Fagaceae</taxon>
        <taxon>Quercus</taxon>
    </lineage>
</organism>
<feature type="repeat" description="PPR" evidence="3">
    <location>
        <begin position="540"/>
        <end position="574"/>
    </location>
</feature>
<evidence type="ECO:0000256" key="2">
    <source>
        <dbReference type="ARBA" id="ARBA00022737"/>
    </source>
</evidence>
<sequence length="634" mass="71486">MYNFPFIVFSNSIGPVKLLIQLYHLGWSGPEEQLQLSSSFNVAFYRRIIAHSSSVSEAFLVVDFAALHGLDLDLGSYGDLVRKLVYSGLPQLAEALFRDSIVGRGIDPDLSILNSMLDKVEEAGAQVDRLLEMLLELMGLELLLRGLVVEAESLFREMESQGLYIDRATEGKVDCALMLLNNMLSCNLASNVHCYKVLINALYKENRLLEVYDLFKSVLVRGVVPDHVLSFVLMKKYPEGQRLHLAHLILQAIAKNGCGFDPSMLSSSAGVNSNGDLEQEIEILLEGIVRCNFNLANVAFGVIVSALCGDGKPNVPYFTWIKLCLCQKGLFEDAKYLLDLMQDQGVVPNQATYLIMVNEHCKGGDLVSAFHILDQMDERGLRPNVAIYDTIIGCLSREKRIFEAEEMFKRMLESGVDPDEVVYVTMINGYSKNGRAIEAHQLFGIMLVDLMDRNQIDTDLIMYISLVSGVSRNISGIKKEWSVINKKSEREREMLFHLLHQRTLMPMKKILRISADTPEEMKCFALKLMQKFKDIEFMPNLYLYNGIISGFCRTEWMRDAYDHFEKMQREGVHPNEVTYTILIDGHIQSGDIDSAIELFNKMNADGFAPDRIAYNTLLKGLCKAGRLLDALSLS</sequence>
<gene>
    <name evidence="4" type="ORF">CFP56_009897</name>
</gene>
<dbReference type="InterPro" id="IPR002885">
    <property type="entry name" value="PPR_rpt"/>
</dbReference>
<dbReference type="NCBIfam" id="TIGR00756">
    <property type="entry name" value="PPR"/>
    <property type="match status" value="8"/>
</dbReference>
<evidence type="ECO:0000256" key="3">
    <source>
        <dbReference type="PROSITE-ProRule" id="PRU00708"/>
    </source>
</evidence>
<dbReference type="Pfam" id="PF01535">
    <property type="entry name" value="PPR"/>
    <property type="match status" value="2"/>
</dbReference>
<feature type="repeat" description="PPR" evidence="3">
    <location>
        <begin position="314"/>
        <end position="348"/>
    </location>
</feature>
<dbReference type="PANTHER" id="PTHR47941">
    <property type="entry name" value="PENTATRICOPEPTIDE REPEAT-CONTAINING PROTEIN 3, MITOCHONDRIAL"/>
    <property type="match status" value="1"/>
</dbReference>
<evidence type="ECO:0000313" key="4">
    <source>
        <dbReference type="EMBL" id="KAK7845208.1"/>
    </source>
</evidence>
<comment type="caution">
    <text evidence="4">The sequence shown here is derived from an EMBL/GenBank/DDBJ whole genome shotgun (WGS) entry which is preliminary data.</text>
</comment>